<name>A0AAV7ECJ0_ARIFI</name>
<dbReference type="AlphaFoldDB" id="A0AAV7ECJ0"/>
<dbReference type="Proteomes" id="UP000825729">
    <property type="component" value="Unassembled WGS sequence"/>
</dbReference>
<accession>A0AAV7ECJ0</accession>
<evidence type="ECO:0000313" key="2">
    <source>
        <dbReference type="Proteomes" id="UP000825729"/>
    </source>
</evidence>
<keyword evidence="2" id="KW-1185">Reference proteome</keyword>
<reference evidence="1 2" key="1">
    <citation type="submission" date="2021-07" db="EMBL/GenBank/DDBJ databases">
        <title>The Aristolochia fimbriata genome: insights into angiosperm evolution, floral development and chemical biosynthesis.</title>
        <authorList>
            <person name="Jiao Y."/>
        </authorList>
    </citation>
    <scope>NUCLEOTIDE SEQUENCE [LARGE SCALE GENOMIC DNA]</scope>
    <source>
        <strain evidence="1">IBCAS-2021</strain>
        <tissue evidence="1">Leaf</tissue>
    </source>
</reference>
<sequence length="115" mass="13168">MEEFPYLSSAITEGPKQGAFRRPALRPSPARVLSSSSISIQSTTSFQRNLPSSPERIRYYEPCFKARHPPSCHGLFIELQKHSHQADKSPKGLYTPKLCRNSCNNNFPFYYFALR</sequence>
<gene>
    <name evidence="1" type="ORF">H6P81_012685</name>
</gene>
<comment type="caution">
    <text evidence="1">The sequence shown here is derived from an EMBL/GenBank/DDBJ whole genome shotgun (WGS) entry which is preliminary data.</text>
</comment>
<proteinExistence type="predicted"/>
<protein>
    <submittedName>
        <fullName evidence="1">Uncharacterized protein</fullName>
    </submittedName>
</protein>
<dbReference type="EMBL" id="JAINDJ010000005">
    <property type="protein sequence ID" value="KAG9446557.1"/>
    <property type="molecule type" value="Genomic_DNA"/>
</dbReference>
<organism evidence="1 2">
    <name type="scientific">Aristolochia fimbriata</name>
    <name type="common">White veined hardy Dutchman's pipe vine</name>
    <dbReference type="NCBI Taxonomy" id="158543"/>
    <lineage>
        <taxon>Eukaryota</taxon>
        <taxon>Viridiplantae</taxon>
        <taxon>Streptophyta</taxon>
        <taxon>Embryophyta</taxon>
        <taxon>Tracheophyta</taxon>
        <taxon>Spermatophyta</taxon>
        <taxon>Magnoliopsida</taxon>
        <taxon>Magnoliidae</taxon>
        <taxon>Piperales</taxon>
        <taxon>Aristolochiaceae</taxon>
        <taxon>Aristolochia</taxon>
    </lineage>
</organism>
<evidence type="ECO:0000313" key="1">
    <source>
        <dbReference type="EMBL" id="KAG9446557.1"/>
    </source>
</evidence>